<dbReference type="eggNOG" id="ENOG502SN2B">
    <property type="taxonomic scope" value="Eukaryota"/>
</dbReference>
<dbReference type="Proteomes" id="UP000016934">
    <property type="component" value="Unassembled WGS sequence"/>
</dbReference>
<feature type="compositionally biased region" description="Acidic residues" evidence="1">
    <location>
        <begin position="263"/>
        <end position="276"/>
    </location>
</feature>
<gene>
    <name evidence="3" type="ORF">COCSADRAFT_86652</name>
</gene>
<feature type="region of interest" description="Disordered" evidence="1">
    <location>
        <begin position="252"/>
        <end position="278"/>
    </location>
</feature>
<dbReference type="Pfam" id="PF24494">
    <property type="entry name" value="DUF7587"/>
    <property type="match status" value="1"/>
</dbReference>
<reference evidence="3 4" key="1">
    <citation type="journal article" date="2012" name="PLoS Pathog.">
        <title>Diverse lifestyles and strategies of plant pathogenesis encoded in the genomes of eighteen Dothideomycetes fungi.</title>
        <authorList>
            <person name="Ohm R.A."/>
            <person name="Feau N."/>
            <person name="Henrissat B."/>
            <person name="Schoch C.L."/>
            <person name="Horwitz B.A."/>
            <person name="Barry K.W."/>
            <person name="Condon B.J."/>
            <person name="Copeland A.C."/>
            <person name="Dhillon B."/>
            <person name="Glaser F."/>
            <person name="Hesse C.N."/>
            <person name="Kosti I."/>
            <person name="LaButti K."/>
            <person name="Lindquist E.A."/>
            <person name="Lucas S."/>
            <person name="Salamov A.A."/>
            <person name="Bradshaw R.E."/>
            <person name="Ciuffetti L."/>
            <person name="Hamelin R.C."/>
            <person name="Kema G.H.J."/>
            <person name="Lawrence C."/>
            <person name="Scott J.A."/>
            <person name="Spatafora J.W."/>
            <person name="Turgeon B.G."/>
            <person name="de Wit P.J.G.M."/>
            <person name="Zhong S."/>
            <person name="Goodwin S.B."/>
            <person name="Grigoriev I.V."/>
        </authorList>
    </citation>
    <scope>NUCLEOTIDE SEQUENCE [LARGE SCALE GENOMIC DNA]</scope>
    <source>
        <strain evidence="4">ND90Pr / ATCC 201652</strain>
    </source>
</reference>
<protein>
    <recommendedName>
        <fullName evidence="2">DUF7587 domain-containing protein</fullName>
    </recommendedName>
</protein>
<evidence type="ECO:0000259" key="2">
    <source>
        <dbReference type="Pfam" id="PF24494"/>
    </source>
</evidence>
<dbReference type="GeneID" id="19141129"/>
<dbReference type="OMA" id="DHYICLW"/>
<organism evidence="3 4">
    <name type="scientific">Cochliobolus sativus (strain ND90Pr / ATCC 201652)</name>
    <name type="common">Common root rot and spot blotch fungus</name>
    <name type="synonym">Bipolaris sorokiniana</name>
    <dbReference type="NCBI Taxonomy" id="665912"/>
    <lineage>
        <taxon>Eukaryota</taxon>
        <taxon>Fungi</taxon>
        <taxon>Dikarya</taxon>
        <taxon>Ascomycota</taxon>
        <taxon>Pezizomycotina</taxon>
        <taxon>Dothideomycetes</taxon>
        <taxon>Pleosporomycetidae</taxon>
        <taxon>Pleosporales</taxon>
        <taxon>Pleosporineae</taxon>
        <taxon>Pleosporaceae</taxon>
        <taxon>Bipolaris</taxon>
    </lineage>
</organism>
<dbReference type="EMBL" id="KB445641">
    <property type="protein sequence ID" value="EMD66050.1"/>
    <property type="molecule type" value="Genomic_DNA"/>
</dbReference>
<dbReference type="OrthoDB" id="3483554at2759"/>
<dbReference type="HOGENOM" id="CLU_079676_0_0_1"/>
<name>M2SUT8_COCSN</name>
<dbReference type="AlphaFoldDB" id="M2SUT8"/>
<reference evidence="4" key="2">
    <citation type="journal article" date="2013" name="PLoS Genet.">
        <title>Comparative genome structure, secondary metabolite, and effector coding capacity across Cochliobolus pathogens.</title>
        <authorList>
            <person name="Condon B.J."/>
            <person name="Leng Y."/>
            <person name="Wu D."/>
            <person name="Bushley K.E."/>
            <person name="Ohm R.A."/>
            <person name="Otillar R."/>
            <person name="Martin J."/>
            <person name="Schackwitz W."/>
            <person name="Grimwood J."/>
            <person name="MohdZainudin N."/>
            <person name="Xue C."/>
            <person name="Wang R."/>
            <person name="Manning V.A."/>
            <person name="Dhillon B."/>
            <person name="Tu Z.J."/>
            <person name="Steffenson B.J."/>
            <person name="Salamov A."/>
            <person name="Sun H."/>
            <person name="Lowry S."/>
            <person name="LaButti K."/>
            <person name="Han J."/>
            <person name="Copeland A."/>
            <person name="Lindquist E."/>
            <person name="Barry K."/>
            <person name="Schmutz J."/>
            <person name="Baker S.E."/>
            <person name="Ciuffetti L.M."/>
            <person name="Grigoriev I.V."/>
            <person name="Zhong S."/>
            <person name="Turgeon B.G."/>
        </authorList>
    </citation>
    <scope>NUCLEOTIDE SEQUENCE [LARGE SCALE GENOMIC DNA]</scope>
    <source>
        <strain evidence="4">ND90Pr / ATCC 201652</strain>
    </source>
</reference>
<evidence type="ECO:0000313" key="4">
    <source>
        <dbReference type="Proteomes" id="UP000016934"/>
    </source>
</evidence>
<sequence>MNSRACDDNLVTLTRQKILKLLGANIINPFMQSEEERHPWKVSETQKLDFPLLRIWDVKSGSYPNRDGRMLSRSPRLPLITEQARKDFLAIHLNHGIWVPTPYISFTKSASAIENLAKQRSTRRGNQTLTVIDPATRLKNGLLILDIAAEMENYDIPDPYNKGMEYYVDHYICLWEVAAEEIVGHYEWEELADNKDWFDDIIAPDFRKFKREKKSQSTSTRLSAFDMSTIMESLSAARTSIDAHIEYLEDSDNSSEHHYLDDNCTDSDDDAEEANQNDDMIKAIEDL</sequence>
<accession>M2SUT8</accession>
<dbReference type="KEGG" id="bsc:COCSADRAFT_86652"/>
<evidence type="ECO:0000313" key="3">
    <source>
        <dbReference type="EMBL" id="EMD66050.1"/>
    </source>
</evidence>
<feature type="domain" description="DUF7587" evidence="2">
    <location>
        <begin position="53"/>
        <end position="191"/>
    </location>
</feature>
<dbReference type="RefSeq" id="XP_007699037.1">
    <property type="nucleotide sequence ID" value="XM_007700847.1"/>
</dbReference>
<dbReference type="InterPro" id="IPR056009">
    <property type="entry name" value="DUF7587"/>
</dbReference>
<keyword evidence="4" id="KW-1185">Reference proteome</keyword>
<evidence type="ECO:0000256" key="1">
    <source>
        <dbReference type="SAM" id="MobiDB-lite"/>
    </source>
</evidence>
<proteinExistence type="predicted"/>